<reference evidence="1 2" key="1">
    <citation type="submission" date="2022-09" db="EMBL/GenBank/DDBJ databases">
        <authorList>
            <person name="Palmer J.M."/>
        </authorList>
    </citation>
    <scope>NUCLEOTIDE SEQUENCE [LARGE SCALE GENOMIC DNA]</scope>
    <source>
        <strain evidence="1 2">DSM 7382</strain>
    </source>
</reference>
<protein>
    <submittedName>
        <fullName evidence="1">Uncharacterized protein</fullName>
    </submittedName>
</protein>
<evidence type="ECO:0000313" key="1">
    <source>
        <dbReference type="EMBL" id="KAK7685822.1"/>
    </source>
</evidence>
<dbReference type="Proteomes" id="UP001385951">
    <property type="component" value="Unassembled WGS sequence"/>
</dbReference>
<evidence type="ECO:0000313" key="2">
    <source>
        <dbReference type="Proteomes" id="UP001385951"/>
    </source>
</evidence>
<accession>A0AAW0G0C4</accession>
<gene>
    <name evidence="1" type="ORF">QCA50_011168</name>
</gene>
<comment type="caution">
    <text evidence="1">The sequence shown here is derived from an EMBL/GenBank/DDBJ whole genome shotgun (WGS) entry which is preliminary data.</text>
</comment>
<keyword evidence="2" id="KW-1185">Reference proteome</keyword>
<dbReference type="EMBL" id="JASBNA010000019">
    <property type="protein sequence ID" value="KAK7685822.1"/>
    <property type="molecule type" value="Genomic_DNA"/>
</dbReference>
<dbReference type="AlphaFoldDB" id="A0AAW0G0C4"/>
<proteinExistence type="predicted"/>
<sequence length="220" mass="25705">MIIDLQMSRSLGFIISLTPDLLHSPTSQMFNGEQLFDGNVDVDLCATVLHFHWRICMAVNAFPRELPDENSRARWRIGLYLEVTAMKDAIGVLMLNGCQGGGFFSRAFDWFDCTRDDTFVIIWSRFPDHMESLAPLPTFRPRVNRKLLTLNEWWLWNDRTQTLGVQRPEWWDVTEDTVQEWFPEQRVPCHTMEKIKESLDAAGIMLERFRRIGMDTYGSP</sequence>
<name>A0AAW0G0C4_9APHY</name>
<organism evidence="1 2">
    <name type="scientific">Cerrena zonata</name>
    <dbReference type="NCBI Taxonomy" id="2478898"/>
    <lineage>
        <taxon>Eukaryota</taxon>
        <taxon>Fungi</taxon>
        <taxon>Dikarya</taxon>
        <taxon>Basidiomycota</taxon>
        <taxon>Agaricomycotina</taxon>
        <taxon>Agaricomycetes</taxon>
        <taxon>Polyporales</taxon>
        <taxon>Cerrenaceae</taxon>
        <taxon>Cerrena</taxon>
    </lineage>
</organism>